<dbReference type="InterPro" id="IPR057326">
    <property type="entry name" value="KR_dom"/>
</dbReference>
<organism evidence="6 7">
    <name type="scientific">Roseomonas mucosa</name>
    <dbReference type="NCBI Taxonomy" id="207340"/>
    <lineage>
        <taxon>Bacteria</taxon>
        <taxon>Pseudomonadati</taxon>
        <taxon>Pseudomonadota</taxon>
        <taxon>Alphaproteobacteria</taxon>
        <taxon>Acetobacterales</taxon>
        <taxon>Roseomonadaceae</taxon>
        <taxon>Roseomonas</taxon>
    </lineage>
</organism>
<proteinExistence type="inferred from homology"/>
<keyword evidence="2 6" id="KW-0560">Oxidoreductase</keyword>
<feature type="domain" description="Ketoreductase" evidence="5">
    <location>
        <begin position="30"/>
        <end position="217"/>
    </location>
</feature>
<dbReference type="InterPro" id="IPR002347">
    <property type="entry name" value="SDR_fam"/>
</dbReference>
<dbReference type="PRINTS" id="PR00081">
    <property type="entry name" value="GDHRDH"/>
</dbReference>
<feature type="transmembrane region" description="Helical" evidence="4">
    <location>
        <begin position="331"/>
        <end position="352"/>
    </location>
</feature>
<evidence type="ECO:0000259" key="5">
    <source>
        <dbReference type="SMART" id="SM00822"/>
    </source>
</evidence>
<dbReference type="GO" id="GO:0050574">
    <property type="term" value="F:2-(R)-hydroxypropyl-CoM dehydrogenase activity"/>
    <property type="evidence" value="ECO:0007669"/>
    <property type="project" value="UniProtKB-EC"/>
</dbReference>
<accession>A0A379N5Q4</accession>
<name>A0A379N5Q4_9PROT</name>
<evidence type="ECO:0000256" key="4">
    <source>
        <dbReference type="SAM" id="Phobius"/>
    </source>
</evidence>
<evidence type="ECO:0000313" key="6">
    <source>
        <dbReference type="EMBL" id="SUE42119.1"/>
    </source>
</evidence>
<dbReference type="InterPro" id="IPR036291">
    <property type="entry name" value="NAD(P)-bd_dom_sf"/>
</dbReference>
<evidence type="ECO:0000256" key="1">
    <source>
        <dbReference type="ARBA" id="ARBA00006484"/>
    </source>
</evidence>
<dbReference type="EMBL" id="UGVN01000001">
    <property type="protein sequence ID" value="SUE42119.1"/>
    <property type="molecule type" value="Genomic_DNA"/>
</dbReference>
<keyword evidence="4" id="KW-1133">Transmembrane helix</keyword>
<dbReference type="SUPFAM" id="SSF51735">
    <property type="entry name" value="NAD(P)-binding Rossmann-fold domains"/>
    <property type="match status" value="1"/>
</dbReference>
<dbReference type="NCBIfam" id="NF005495">
    <property type="entry name" value="PRK07109.1"/>
    <property type="match status" value="1"/>
</dbReference>
<dbReference type="PANTHER" id="PTHR44196:SF1">
    <property type="entry name" value="DEHYDROGENASE_REDUCTASE SDR FAMILY MEMBER 7B"/>
    <property type="match status" value="1"/>
</dbReference>
<dbReference type="PRINTS" id="PR00080">
    <property type="entry name" value="SDRFAMILY"/>
</dbReference>
<dbReference type="PANTHER" id="PTHR44196">
    <property type="entry name" value="DEHYDROGENASE/REDUCTASE SDR FAMILY MEMBER 7B"/>
    <property type="match status" value="1"/>
</dbReference>
<dbReference type="Proteomes" id="UP000254919">
    <property type="component" value="Unassembled WGS sequence"/>
</dbReference>
<evidence type="ECO:0000313" key="7">
    <source>
        <dbReference type="Proteomes" id="UP000254919"/>
    </source>
</evidence>
<evidence type="ECO:0000256" key="3">
    <source>
        <dbReference type="RuleBase" id="RU000363"/>
    </source>
</evidence>
<dbReference type="Gene3D" id="3.40.50.720">
    <property type="entry name" value="NAD(P)-binding Rossmann-like Domain"/>
    <property type="match status" value="1"/>
</dbReference>
<evidence type="ECO:0000256" key="2">
    <source>
        <dbReference type="ARBA" id="ARBA00023002"/>
    </source>
</evidence>
<keyword evidence="4" id="KW-0472">Membrane</keyword>
<dbReference type="InterPro" id="IPR020904">
    <property type="entry name" value="Sc_DH/Rdtase_CS"/>
</dbReference>
<dbReference type="SMART" id="SM00822">
    <property type="entry name" value="PKS_KR"/>
    <property type="match status" value="1"/>
</dbReference>
<gene>
    <name evidence="6" type="primary">xecD_3</name>
    <name evidence="6" type="ORF">NCTC13291_03737</name>
</gene>
<sequence length="365" mass="38944">MCSQAVKPAALGWRHGKGGAMAREMVTGALSVVITGASAGVGRATALAFARRGWNVALIAREAEGLEDARREVAVAGARRVIALPLDVADAAAVEAAAERVARSFGGIDVWVNNAMVTVMSPVAAMSPEEFRRVTEVTYLGQVHGTMAALRQMRQRDQGVIVAVGSALSYRAIPLQSAYCAAKFAVRGFMDSLRVELLHDRSRIRLTMVQLPAVNTPQFEWARNRMGERAQPVPPIHQPEAVGEAIFAAAVQPKREVWLGWPTLKAILGAMAVPGLADRILARQGYSGQLTGEALPAGRQDNLFRPVPGPHRTRGRFSSRASSRVHAIEPALLRAVIGGAVLALPALAWMAGRRSGARSRPRLGG</sequence>
<dbReference type="AlphaFoldDB" id="A0A379N5Q4"/>
<comment type="similarity">
    <text evidence="1 3">Belongs to the short-chain dehydrogenases/reductases (SDR) family.</text>
</comment>
<dbReference type="GO" id="GO:0016020">
    <property type="term" value="C:membrane"/>
    <property type="evidence" value="ECO:0007669"/>
    <property type="project" value="TreeGrafter"/>
</dbReference>
<dbReference type="EC" id="1.1.1.268" evidence="6"/>
<dbReference type="Pfam" id="PF00106">
    <property type="entry name" value="adh_short"/>
    <property type="match status" value="1"/>
</dbReference>
<protein>
    <submittedName>
        <fullName evidence="6">2-(R)-hydroxypropyl-CoM dehydrogenase</fullName>
        <ecNumber evidence="6">1.1.1.268</ecNumber>
    </submittedName>
</protein>
<reference evidence="6 7" key="1">
    <citation type="submission" date="2018-06" db="EMBL/GenBank/DDBJ databases">
        <authorList>
            <consortium name="Pathogen Informatics"/>
            <person name="Doyle S."/>
        </authorList>
    </citation>
    <scope>NUCLEOTIDE SEQUENCE [LARGE SCALE GENOMIC DNA]</scope>
    <source>
        <strain evidence="6 7">NCTC13291</strain>
    </source>
</reference>
<keyword evidence="4" id="KW-0812">Transmembrane</keyword>
<dbReference type="PROSITE" id="PS00061">
    <property type="entry name" value="ADH_SHORT"/>
    <property type="match status" value="1"/>
</dbReference>